<evidence type="ECO:0000259" key="11">
    <source>
        <dbReference type="PROSITE" id="PS50110"/>
    </source>
</evidence>
<name>A0A1H4DUW8_9BACT</name>
<keyword evidence="4" id="KW-0805">Transcription regulation</keyword>
<keyword evidence="13" id="KW-1185">Reference proteome</keyword>
<dbReference type="InterPro" id="IPR011123">
    <property type="entry name" value="Y_Y_Y"/>
</dbReference>
<dbReference type="SMART" id="SM00448">
    <property type="entry name" value="REC"/>
    <property type="match status" value="1"/>
</dbReference>
<dbReference type="InterPro" id="IPR004358">
    <property type="entry name" value="Sig_transdc_His_kin-like_C"/>
</dbReference>
<dbReference type="SUPFAM" id="SSF63829">
    <property type="entry name" value="Calcium-dependent phosphotriesterase"/>
    <property type="match status" value="2"/>
</dbReference>
<dbReference type="InterPro" id="IPR003661">
    <property type="entry name" value="HisK_dim/P_dom"/>
</dbReference>
<dbReference type="STRING" id="1033731.SAMN05444145_10639"/>
<dbReference type="SUPFAM" id="SSF47384">
    <property type="entry name" value="Homodimeric domain of signal transducing histidine kinase"/>
    <property type="match status" value="1"/>
</dbReference>
<dbReference type="CDD" id="cd00075">
    <property type="entry name" value="HATPase"/>
    <property type="match status" value="1"/>
</dbReference>
<dbReference type="SUPFAM" id="SSF46689">
    <property type="entry name" value="Homeodomain-like"/>
    <property type="match status" value="1"/>
</dbReference>
<feature type="signal peptide" evidence="8">
    <location>
        <begin position="1"/>
        <end position="33"/>
    </location>
</feature>
<dbReference type="Gene3D" id="2.130.10.10">
    <property type="entry name" value="YVTN repeat-like/Quinoprotein amine dehydrogenase"/>
    <property type="match status" value="3"/>
</dbReference>
<keyword evidence="12" id="KW-0418">Kinase</keyword>
<comment type="catalytic activity">
    <reaction evidence="1">
        <text>ATP + protein L-histidine = ADP + protein N-phospho-L-histidine.</text>
        <dbReference type="EC" id="2.7.13.3"/>
    </reaction>
</comment>
<dbReference type="PROSITE" id="PS50109">
    <property type="entry name" value="HIS_KIN"/>
    <property type="match status" value="1"/>
</dbReference>
<dbReference type="GO" id="GO:0003700">
    <property type="term" value="F:DNA-binding transcription factor activity"/>
    <property type="evidence" value="ECO:0007669"/>
    <property type="project" value="InterPro"/>
</dbReference>
<evidence type="ECO:0000313" key="12">
    <source>
        <dbReference type="EMBL" id="SEA76180.1"/>
    </source>
</evidence>
<dbReference type="SUPFAM" id="SSF52172">
    <property type="entry name" value="CheY-like"/>
    <property type="match status" value="1"/>
</dbReference>
<dbReference type="FunFam" id="1.10.287.130:FF:000045">
    <property type="entry name" value="Two-component system sensor histidine kinase/response regulator"/>
    <property type="match status" value="1"/>
</dbReference>
<evidence type="ECO:0000259" key="9">
    <source>
        <dbReference type="PROSITE" id="PS01124"/>
    </source>
</evidence>
<dbReference type="Pfam" id="PF00512">
    <property type="entry name" value="HisKA"/>
    <property type="match status" value="1"/>
</dbReference>
<dbReference type="EMBL" id="FNRI01000006">
    <property type="protein sequence ID" value="SEA76180.1"/>
    <property type="molecule type" value="Genomic_DNA"/>
</dbReference>
<sequence>MTRKRETPYRTIERFCKCILLWTVSFCAHGAWAGPQFIHHLPNLTIHRFAQDKVGYIWIATDNGLCRYNGQFYYYYQNEPEDPASLPGNRVSDILIDGSGTLWIVTSGGVCTYDARLDSFRKLLGKEGFNKAVLNGEHVVCSGPGGMALFDGGGRLLLEMRDTPRHGPAVLEADPNGFLWGGVNGGRIFKYDRGLNVCDSLALPDSAEFLSSCRDAEGRIWFGTPNGIRIVDPRTGALVETDESLHTCLAAVSQSAILSLTAIDETIYIGTQGDNLHQFDTRTHALKKNIVTRGTPGLNYTSDFSCCFFDSENNFWIGTLDRGYSVRYTNEKEFTRSIRLGKQTLSKFVNAVTISKDGTRWIGSRFKGLLAYTTQLDLKWHTLENCALMQRLNSKNVSALFADSSGRLWINIDDRIACCNTRQQTITDYALLPERFSVNRFCEDARHDVWVATTSGLLAYDGMRLRGTCFEECDVQDIIRLDDTTMLAAVFRRGLFAIDSRRLEQRPFLEAPDSLTATALRHATCLLKGRKGRLWIGTRSKGLLRYHPAEGFKTYTLKDGFASNEIASLAQDRKGNMWVATSYGLTLLLDGSDRAITYLRSDKMQTQQFHPRCVCQTSGMLYFGGNLGLVHFKPENVLPKISERPVQLVLRELKVNSIVQHPSDEGILTQQLDDTKRIVLNHKQRNLDISYEALAFLSPEKIRYAYRLHGGNIDEEWNYVENRTSANYSHLPAGRYVFELTAQNPDGFWNTEPRRLEIVIKPSPLLTWYAFLLYILAAGSAAWFANRLFLRRRLQKIELEATRKELEREKELTNMKINFFTNISHELRTPLTLIYGPVNMLPGIQDKKRLHELINLINDNIQRLLKLVDQTLSLSRIENDTLPLSVCRQDILPVVERMMAGFACYAREKRIDISLTATPPGRMTVAVDTDKFSKILSNLVSNALKYTPEEGHIEVSLTLADTLPEKLTAAASSHYLVVSVTDDGAGMSQEDVEHIFERYKRLTANEHVAAGSGIGLHYVKQLLLIHKGSIVAEVRPEGGMRFTFAIPVDESLYDIAGEPTVEVEFIDGMATAVADTPDSLPDAEEDALDTGPRPKMVIIEDNPQLRRYCRQIFAPQFDVFTADNGSDGFDLIHTEMPDVVVTDVLMSKMDGYELCRRIKTDVLLSHIPVVILTAKVTDQDKITGYQEGADVYMTKPFNPTLLQTVVDNLLTSRSKLREMLLSGTVKPCSEPESEEEAGEIRLSAADRAFVDKLRQYVDAHISDCSLSISDISTEMCMSRASFFRKIKSLTGVTPNNFILIYRLNKAAAMIRSREYRLNEIADLVGFSSQSHFSRCFKQHFGMAPKDYIYHGGG</sequence>
<dbReference type="SUPFAM" id="SSF101898">
    <property type="entry name" value="NHL repeat"/>
    <property type="match status" value="1"/>
</dbReference>
<dbReference type="InterPro" id="IPR005467">
    <property type="entry name" value="His_kinase_dom"/>
</dbReference>
<keyword evidence="3 7" id="KW-0597">Phosphoprotein</keyword>
<evidence type="ECO:0000256" key="8">
    <source>
        <dbReference type="SAM" id="SignalP"/>
    </source>
</evidence>
<dbReference type="InterPro" id="IPR036097">
    <property type="entry name" value="HisK_dim/P_sf"/>
</dbReference>
<dbReference type="Gene3D" id="1.10.287.130">
    <property type="match status" value="1"/>
</dbReference>
<dbReference type="Proteomes" id="UP000183253">
    <property type="component" value="Unassembled WGS sequence"/>
</dbReference>
<evidence type="ECO:0000256" key="6">
    <source>
        <dbReference type="ARBA" id="ARBA00023163"/>
    </source>
</evidence>
<evidence type="ECO:0000259" key="10">
    <source>
        <dbReference type="PROSITE" id="PS50109"/>
    </source>
</evidence>
<evidence type="ECO:0000313" key="13">
    <source>
        <dbReference type="Proteomes" id="UP000183253"/>
    </source>
</evidence>
<dbReference type="InterPro" id="IPR009057">
    <property type="entry name" value="Homeodomain-like_sf"/>
</dbReference>
<dbReference type="GO" id="GO:0043565">
    <property type="term" value="F:sequence-specific DNA binding"/>
    <property type="evidence" value="ECO:0007669"/>
    <property type="project" value="InterPro"/>
</dbReference>
<dbReference type="Pfam" id="PF07495">
    <property type="entry name" value="Y_Y_Y"/>
    <property type="match status" value="1"/>
</dbReference>
<dbReference type="SUPFAM" id="SSF55874">
    <property type="entry name" value="ATPase domain of HSP90 chaperone/DNA topoisomerase II/histidine kinase"/>
    <property type="match status" value="1"/>
</dbReference>
<dbReference type="Pfam" id="PF02518">
    <property type="entry name" value="HATPase_c"/>
    <property type="match status" value="1"/>
</dbReference>
<dbReference type="RefSeq" id="WP_010266819.1">
    <property type="nucleotide sequence ID" value="NZ_CAEG01000021.1"/>
</dbReference>
<dbReference type="Gene3D" id="3.30.565.10">
    <property type="entry name" value="Histidine kinase-like ATPase, C-terminal domain"/>
    <property type="match status" value="1"/>
</dbReference>
<reference evidence="12 13" key="1">
    <citation type="submission" date="2016-10" db="EMBL/GenBank/DDBJ databases">
        <authorList>
            <person name="de Groot N.N."/>
        </authorList>
    </citation>
    <scope>NUCLEOTIDE SEQUENCE [LARGE SCALE GENOMIC DNA]</scope>
    <source>
        <strain evidence="12 13">DSM 25383</strain>
    </source>
</reference>
<keyword evidence="8" id="KW-0732">Signal</keyword>
<keyword evidence="6" id="KW-0804">Transcription</keyword>
<dbReference type="InterPro" id="IPR036890">
    <property type="entry name" value="HATPase_C_sf"/>
</dbReference>
<accession>A0A1H4DUW8</accession>
<dbReference type="CDD" id="cd17574">
    <property type="entry name" value="REC_OmpR"/>
    <property type="match status" value="1"/>
</dbReference>
<dbReference type="Pfam" id="PF12833">
    <property type="entry name" value="HTH_18"/>
    <property type="match status" value="1"/>
</dbReference>
<proteinExistence type="predicted"/>
<dbReference type="Gene3D" id="2.60.40.10">
    <property type="entry name" value="Immunoglobulins"/>
    <property type="match status" value="1"/>
</dbReference>
<dbReference type="PROSITE" id="PS00041">
    <property type="entry name" value="HTH_ARAC_FAMILY_1"/>
    <property type="match status" value="1"/>
</dbReference>
<evidence type="ECO:0000256" key="1">
    <source>
        <dbReference type="ARBA" id="ARBA00000085"/>
    </source>
</evidence>
<feature type="modified residue" description="4-aspartylphosphate" evidence="7">
    <location>
        <position position="1143"/>
    </location>
</feature>
<dbReference type="InterPro" id="IPR011006">
    <property type="entry name" value="CheY-like_superfamily"/>
</dbReference>
<evidence type="ECO:0000256" key="3">
    <source>
        <dbReference type="ARBA" id="ARBA00022553"/>
    </source>
</evidence>
<evidence type="ECO:0000256" key="4">
    <source>
        <dbReference type="ARBA" id="ARBA00023015"/>
    </source>
</evidence>
<protein>
    <recommendedName>
        <fullName evidence="2">histidine kinase</fullName>
        <ecNumber evidence="2">2.7.13.3</ecNumber>
    </recommendedName>
</protein>
<dbReference type="InterPro" id="IPR001789">
    <property type="entry name" value="Sig_transdc_resp-reg_receiver"/>
</dbReference>
<dbReference type="EC" id="2.7.13.3" evidence="2"/>
<dbReference type="SMART" id="SM00342">
    <property type="entry name" value="HTH_ARAC"/>
    <property type="match status" value="1"/>
</dbReference>
<dbReference type="Gene3D" id="3.40.50.2300">
    <property type="match status" value="1"/>
</dbReference>
<dbReference type="PRINTS" id="PR00344">
    <property type="entry name" value="BCTRLSENSOR"/>
</dbReference>
<feature type="domain" description="Response regulatory" evidence="11">
    <location>
        <begin position="1095"/>
        <end position="1210"/>
    </location>
</feature>
<dbReference type="Pfam" id="PF07494">
    <property type="entry name" value="Reg_prop"/>
    <property type="match status" value="3"/>
</dbReference>
<dbReference type="CDD" id="cd00082">
    <property type="entry name" value="HisKA"/>
    <property type="match status" value="1"/>
</dbReference>
<dbReference type="InterPro" id="IPR015943">
    <property type="entry name" value="WD40/YVTN_repeat-like_dom_sf"/>
</dbReference>
<evidence type="ECO:0000256" key="5">
    <source>
        <dbReference type="ARBA" id="ARBA00023125"/>
    </source>
</evidence>
<dbReference type="InterPro" id="IPR018062">
    <property type="entry name" value="HTH_AraC-typ_CS"/>
</dbReference>
<dbReference type="SMART" id="SM00387">
    <property type="entry name" value="HATPase_c"/>
    <property type="match status" value="1"/>
</dbReference>
<feature type="domain" description="Histidine kinase" evidence="10">
    <location>
        <begin position="822"/>
        <end position="1050"/>
    </location>
</feature>
<dbReference type="PANTHER" id="PTHR43547:SF2">
    <property type="entry name" value="HYBRID SIGNAL TRANSDUCTION HISTIDINE KINASE C"/>
    <property type="match status" value="1"/>
</dbReference>
<feature type="chain" id="PRO_5010374253" description="histidine kinase" evidence="8">
    <location>
        <begin position="34"/>
        <end position="1353"/>
    </location>
</feature>
<dbReference type="InterPro" id="IPR013783">
    <property type="entry name" value="Ig-like_fold"/>
</dbReference>
<evidence type="ECO:0000256" key="2">
    <source>
        <dbReference type="ARBA" id="ARBA00012438"/>
    </source>
</evidence>
<keyword evidence="5" id="KW-0238">DNA-binding</keyword>
<dbReference type="PROSITE" id="PS01124">
    <property type="entry name" value="HTH_ARAC_FAMILY_2"/>
    <property type="match status" value="1"/>
</dbReference>
<dbReference type="PROSITE" id="PS50110">
    <property type="entry name" value="RESPONSE_REGULATORY"/>
    <property type="match status" value="1"/>
</dbReference>
<dbReference type="PANTHER" id="PTHR43547">
    <property type="entry name" value="TWO-COMPONENT HISTIDINE KINASE"/>
    <property type="match status" value="1"/>
</dbReference>
<dbReference type="InterPro" id="IPR011110">
    <property type="entry name" value="Reg_prop"/>
</dbReference>
<dbReference type="InterPro" id="IPR018060">
    <property type="entry name" value="HTH_AraC"/>
</dbReference>
<dbReference type="InterPro" id="IPR003594">
    <property type="entry name" value="HATPase_dom"/>
</dbReference>
<gene>
    <name evidence="12" type="ORF">SAMN05444145_10639</name>
</gene>
<keyword evidence="12" id="KW-0808">Transferase</keyword>
<dbReference type="Pfam" id="PF00072">
    <property type="entry name" value="Response_reg"/>
    <property type="match status" value="1"/>
</dbReference>
<dbReference type="GO" id="GO:0000155">
    <property type="term" value="F:phosphorelay sensor kinase activity"/>
    <property type="evidence" value="ECO:0007669"/>
    <property type="project" value="InterPro"/>
</dbReference>
<evidence type="ECO:0000256" key="7">
    <source>
        <dbReference type="PROSITE-ProRule" id="PRU00169"/>
    </source>
</evidence>
<feature type="domain" description="HTH araC/xylS-type" evidence="9">
    <location>
        <begin position="1251"/>
        <end position="1350"/>
    </location>
</feature>
<organism evidence="12 13">
    <name type="scientific">Alistipes timonensis JC136</name>
    <dbReference type="NCBI Taxonomy" id="1033731"/>
    <lineage>
        <taxon>Bacteria</taxon>
        <taxon>Pseudomonadati</taxon>
        <taxon>Bacteroidota</taxon>
        <taxon>Bacteroidia</taxon>
        <taxon>Bacteroidales</taxon>
        <taxon>Rikenellaceae</taxon>
        <taxon>Alistipes</taxon>
    </lineage>
</organism>
<dbReference type="SMART" id="SM00388">
    <property type="entry name" value="HisKA"/>
    <property type="match status" value="1"/>
</dbReference>
<dbReference type="Gene3D" id="1.10.10.60">
    <property type="entry name" value="Homeodomain-like"/>
    <property type="match status" value="2"/>
</dbReference>
<dbReference type="OrthoDB" id="1000129at2"/>